<dbReference type="SUPFAM" id="SSF55724">
    <property type="entry name" value="Mog1p/PsbP-like"/>
    <property type="match status" value="1"/>
</dbReference>
<dbReference type="GO" id="GO:0009523">
    <property type="term" value="C:photosystem II"/>
    <property type="evidence" value="ECO:0007669"/>
    <property type="project" value="InterPro"/>
</dbReference>
<dbReference type="Gene3D" id="3.40.1000.10">
    <property type="entry name" value="Mog1/PsbP, alpha/beta/alpha sandwich"/>
    <property type="match status" value="1"/>
</dbReference>
<evidence type="ECO:0000259" key="2">
    <source>
        <dbReference type="Pfam" id="PF01789"/>
    </source>
</evidence>
<reference evidence="3" key="1">
    <citation type="submission" date="2021-01" db="EMBL/GenBank/DDBJ databases">
        <authorList>
            <person name="Corre E."/>
            <person name="Pelletier E."/>
            <person name="Niang G."/>
            <person name="Scheremetjew M."/>
            <person name="Finn R."/>
            <person name="Kale V."/>
            <person name="Holt S."/>
            <person name="Cochrane G."/>
            <person name="Meng A."/>
            <person name="Brown T."/>
            <person name="Cohen L."/>
        </authorList>
    </citation>
    <scope>NUCLEOTIDE SEQUENCE</scope>
    <source>
        <strain evidence="3">CCMP1381</strain>
    </source>
</reference>
<name>A0A7S2GEP3_9STRA</name>
<proteinExistence type="predicted"/>
<evidence type="ECO:0000313" key="3">
    <source>
        <dbReference type="EMBL" id="CAD9449471.1"/>
    </source>
</evidence>
<dbReference type="Pfam" id="PF01789">
    <property type="entry name" value="PsbP"/>
    <property type="match status" value="1"/>
</dbReference>
<dbReference type="PANTHER" id="PTHR31407">
    <property type="match status" value="1"/>
</dbReference>
<gene>
    <name evidence="3" type="ORF">DSPE1174_LOCUS20764</name>
</gene>
<feature type="domain" description="PsbP C-terminal" evidence="2">
    <location>
        <begin position="91"/>
        <end position="250"/>
    </location>
</feature>
<dbReference type="InterPro" id="IPR002683">
    <property type="entry name" value="PsbP_C"/>
</dbReference>
<evidence type="ECO:0000256" key="1">
    <source>
        <dbReference type="SAM" id="MobiDB-lite"/>
    </source>
</evidence>
<dbReference type="GO" id="GO:0019898">
    <property type="term" value="C:extrinsic component of membrane"/>
    <property type="evidence" value="ECO:0007669"/>
    <property type="project" value="InterPro"/>
</dbReference>
<accession>A0A7S2GEP3</accession>
<protein>
    <recommendedName>
        <fullName evidence="2">PsbP C-terminal domain-containing protein</fullName>
    </recommendedName>
</protein>
<dbReference type="GO" id="GO:0005509">
    <property type="term" value="F:calcium ion binding"/>
    <property type="evidence" value="ECO:0007669"/>
    <property type="project" value="InterPro"/>
</dbReference>
<sequence length="256" mass="28340">MTNQRVVSYKAVSRQKGHHARPSLFRHSSRLSMESMDGSSSLGLDASHDARKTDLPAALEPINRRDISATILSALAIGASFPAISRADDTLQNYKDLTYGATFDVPSGWQKTETNLSGDRKLVVYVDPKDDNTNAFVLFTPIAADYTSLGSFGNIDYVSRIVVPPQTKGFDGSALEKTNLIEAKQAKGNYFFEYTIQPDDTQPNRHFFTYWSVVPGECLVTFSAQSTEELFQTSEATRKLLKSSAESFKVGEDKKK</sequence>
<dbReference type="PANTHER" id="PTHR31407:SF16">
    <property type="entry name" value="PSBP DOMAIN-CONTAINING PROTEIN 7, CHLOROPLASTIC"/>
    <property type="match status" value="1"/>
</dbReference>
<dbReference type="AlphaFoldDB" id="A0A7S2GEP3"/>
<organism evidence="3">
    <name type="scientific">Octactis speculum</name>
    <dbReference type="NCBI Taxonomy" id="3111310"/>
    <lineage>
        <taxon>Eukaryota</taxon>
        <taxon>Sar</taxon>
        <taxon>Stramenopiles</taxon>
        <taxon>Ochrophyta</taxon>
        <taxon>Dictyochophyceae</taxon>
        <taxon>Dictyochales</taxon>
        <taxon>Dictyochaceae</taxon>
        <taxon>Octactis</taxon>
    </lineage>
</organism>
<dbReference type="EMBL" id="HBGS01040396">
    <property type="protein sequence ID" value="CAD9449471.1"/>
    <property type="molecule type" value="Transcribed_RNA"/>
</dbReference>
<feature type="region of interest" description="Disordered" evidence="1">
    <location>
        <begin position="1"/>
        <end position="30"/>
    </location>
</feature>
<dbReference type="GO" id="GO:0015979">
    <property type="term" value="P:photosynthesis"/>
    <property type="evidence" value="ECO:0007669"/>
    <property type="project" value="InterPro"/>
</dbReference>
<dbReference type="InterPro" id="IPR016123">
    <property type="entry name" value="Mog1/PsbP_a/b/a-sand"/>
</dbReference>